<gene>
    <name evidence="1" type="ORF">BDD14_2858</name>
</gene>
<keyword evidence="2" id="KW-1185">Reference proteome</keyword>
<dbReference type="AlphaFoldDB" id="A0A4Q7YVZ8"/>
<dbReference type="EMBL" id="SHKW01000001">
    <property type="protein sequence ID" value="RZU41341.1"/>
    <property type="molecule type" value="Genomic_DNA"/>
</dbReference>
<accession>A0A4Q7YVZ8</accession>
<reference evidence="1 2" key="1">
    <citation type="submission" date="2019-02" db="EMBL/GenBank/DDBJ databases">
        <title>Genomic Encyclopedia of Archaeal and Bacterial Type Strains, Phase II (KMG-II): from individual species to whole genera.</title>
        <authorList>
            <person name="Goeker M."/>
        </authorList>
    </citation>
    <scope>NUCLEOTIDE SEQUENCE [LARGE SCALE GENOMIC DNA]</scope>
    <source>
        <strain evidence="1 2">DSM 18101</strain>
    </source>
</reference>
<comment type="caution">
    <text evidence="1">The sequence shown here is derived from an EMBL/GenBank/DDBJ whole genome shotgun (WGS) entry which is preliminary data.</text>
</comment>
<protein>
    <submittedName>
        <fullName evidence="1">RepA protein</fullName>
    </submittedName>
</protein>
<name>A0A4Q7YVZ8_9BACT</name>
<dbReference type="Proteomes" id="UP000292958">
    <property type="component" value="Unassembled WGS sequence"/>
</dbReference>
<evidence type="ECO:0000313" key="2">
    <source>
        <dbReference type="Proteomes" id="UP000292958"/>
    </source>
</evidence>
<organism evidence="1 2">
    <name type="scientific">Edaphobacter modestus</name>
    <dbReference type="NCBI Taxonomy" id="388466"/>
    <lineage>
        <taxon>Bacteria</taxon>
        <taxon>Pseudomonadati</taxon>
        <taxon>Acidobacteriota</taxon>
        <taxon>Terriglobia</taxon>
        <taxon>Terriglobales</taxon>
        <taxon>Acidobacteriaceae</taxon>
        <taxon>Edaphobacter</taxon>
    </lineage>
</organism>
<sequence>MSLPPHRRRQNLSPHFDQRVIDLATSQHFELVSGEVYQVAQALILCGLPYQPTSKSKITRQAILANGNRVSVTFSTALEGSMPFGSDRSLLHFLLDKAVKMKSRFVNWETATEFLLAMRMAQGGKNRRDLRERFIRLRGLTIGVERRTAVASEAEIMPVIRRSRLPTSLERRAERYGQHRLQLDEEAYGIEIDEVFFEELIRHHVPIPEELIQATRRQSQLQDHVLFLCWRCYAAQNESLIPWEYLRQQLWQDDTNEWRIRERFARAIRVLRAIWPQLRAEATTKGLCVAPPDRSVYLTPGAAIRRRLS</sequence>
<proteinExistence type="predicted"/>
<dbReference type="OrthoDB" id="106944at2"/>
<dbReference type="RefSeq" id="WP_130419277.1">
    <property type="nucleotide sequence ID" value="NZ_SHKW01000001.1"/>
</dbReference>
<evidence type="ECO:0000313" key="1">
    <source>
        <dbReference type="EMBL" id="RZU41341.1"/>
    </source>
</evidence>